<keyword evidence="4" id="KW-1185">Reference proteome</keyword>
<organism evidence="3 4">
    <name type="scientific">Rothia aerolata</name>
    <dbReference type="NCBI Taxonomy" id="1812262"/>
    <lineage>
        <taxon>Bacteria</taxon>
        <taxon>Bacillati</taxon>
        <taxon>Actinomycetota</taxon>
        <taxon>Actinomycetes</taxon>
        <taxon>Micrococcales</taxon>
        <taxon>Micrococcaceae</taxon>
        <taxon>Rothia</taxon>
    </lineage>
</organism>
<gene>
    <name evidence="3" type="ORF">GCM10007359_17600</name>
</gene>
<proteinExistence type="predicted"/>
<dbReference type="Pfam" id="PF00561">
    <property type="entry name" value="Abhydrolase_1"/>
    <property type="match status" value="1"/>
</dbReference>
<protein>
    <submittedName>
        <fullName evidence="3">Alpha/beta hydrolase</fullName>
    </submittedName>
</protein>
<evidence type="ECO:0000256" key="1">
    <source>
        <dbReference type="ARBA" id="ARBA00022801"/>
    </source>
</evidence>
<dbReference type="Proteomes" id="UP000600171">
    <property type="component" value="Unassembled WGS sequence"/>
</dbReference>
<dbReference type="InterPro" id="IPR000639">
    <property type="entry name" value="Epox_hydrolase-like"/>
</dbReference>
<reference evidence="3 4" key="1">
    <citation type="journal article" date="2014" name="Int. J. Syst. Evol. Microbiol.">
        <title>Complete genome sequence of Corynebacterium casei LMG S-19264T (=DSM 44701T), isolated from a smear-ripened cheese.</title>
        <authorList>
            <consortium name="US DOE Joint Genome Institute (JGI-PGF)"/>
            <person name="Walter F."/>
            <person name="Albersmeier A."/>
            <person name="Kalinowski J."/>
            <person name="Ruckert C."/>
        </authorList>
    </citation>
    <scope>NUCLEOTIDE SEQUENCE [LARGE SCALE GENOMIC DNA]</scope>
    <source>
        <strain evidence="3 4">CCM 8669</strain>
    </source>
</reference>
<accession>A0A917MUN3</accession>
<comment type="caution">
    <text evidence="3">The sequence shown here is derived from an EMBL/GenBank/DDBJ whole genome shotgun (WGS) entry which is preliminary data.</text>
</comment>
<feature type="domain" description="AB hydrolase-1" evidence="2">
    <location>
        <begin position="15"/>
        <end position="244"/>
    </location>
</feature>
<dbReference type="EMBL" id="BMDC01000003">
    <property type="protein sequence ID" value="GGH64893.1"/>
    <property type="molecule type" value="Genomic_DNA"/>
</dbReference>
<dbReference type="PRINTS" id="PR00412">
    <property type="entry name" value="EPOXHYDRLASE"/>
</dbReference>
<dbReference type="InterPro" id="IPR000073">
    <property type="entry name" value="AB_hydrolase_1"/>
</dbReference>
<dbReference type="InterPro" id="IPR029058">
    <property type="entry name" value="AB_hydrolase_fold"/>
</dbReference>
<dbReference type="RefSeq" id="WP_188360003.1">
    <property type="nucleotide sequence ID" value="NZ_BMDC01000003.1"/>
</dbReference>
<evidence type="ECO:0000313" key="3">
    <source>
        <dbReference type="EMBL" id="GGH64893.1"/>
    </source>
</evidence>
<dbReference type="PANTHER" id="PTHR46118">
    <property type="entry name" value="PROTEIN ABHD11"/>
    <property type="match status" value="1"/>
</dbReference>
<keyword evidence="1 3" id="KW-0378">Hydrolase</keyword>
<name>A0A917MUN3_9MICC</name>
<evidence type="ECO:0000259" key="2">
    <source>
        <dbReference type="Pfam" id="PF00561"/>
    </source>
</evidence>
<dbReference type="AlphaFoldDB" id="A0A917MUN3"/>
<dbReference type="PRINTS" id="PR00111">
    <property type="entry name" value="ABHYDROLASE"/>
</dbReference>
<dbReference type="GO" id="GO:0016787">
    <property type="term" value="F:hydrolase activity"/>
    <property type="evidence" value="ECO:0007669"/>
    <property type="project" value="UniProtKB-KW"/>
</dbReference>
<sequence>MQELATETVGSGENRLVFLHGLMGRGKNFATIAKKLGDDFTSLLVDLPNHGASPWTETFDYDQMADQVAHTLQADFASAGPVNVVGHSMGGKVAMRLALRHPELVSKLVVLDIAPSSSRGNFDHLLGSMLKLPIQEFTTRGQANKALAPAVPQDGTRGFLLQNLKKTDRGFVWEPNLEMLYSSLNTVMDWTSTDLSFDGPVLWVAGAESHYIQPEDSQTMRALFPRVRKLTLKGAGHWVHADKPAETVYLLQQFLLDQ</sequence>
<evidence type="ECO:0000313" key="4">
    <source>
        <dbReference type="Proteomes" id="UP000600171"/>
    </source>
</evidence>
<dbReference type="SUPFAM" id="SSF53474">
    <property type="entry name" value="alpha/beta-Hydrolases"/>
    <property type="match status" value="1"/>
</dbReference>
<dbReference type="Gene3D" id="3.40.50.1820">
    <property type="entry name" value="alpha/beta hydrolase"/>
    <property type="match status" value="1"/>
</dbReference>
<dbReference type="PANTHER" id="PTHR46118:SF4">
    <property type="entry name" value="PROTEIN ABHD11"/>
    <property type="match status" value="1"/>
</dbReference>